<sequence>MDALVRSDPTVNFFMSSDDPAEEEAVRARFGDRILPSPRRIIGRLTDEALEAAIVDLFCLAATRKIIGSFMSSFSGSAARIGNIPFEEILCEDNPVVRW</sequence>
<gene>
    <name evidence="1" type="ORF">OOZ53_01800</name>
</gene>
<keyword evidence="2" id="KW-1185">Reference proteome</keyword>
<name>A0ABT4VHH8_9HYPH</name>
<proteinExistence type="predicted"/>
<organism evidence="1 2">
    <name type="scientific">Hoeflea poritis</name>
    <dbReference type="NCBI Taxonomy" id="2993659"/>
    <lineage>
        <taxon>Bacteria</taxon>
        <taxon>Pseudomonadati</taxon>
        <taxon>Pseudomonadota</taxon>
        <taxon>Alphaproteobacteria</taxon>
        <taxon>Hyphomicrobiales</taxon>
        <taxon>Rhizobiaceae</taxon>
        <taxon>Hoeflea</taxon>
    </lineage>
</organism>
<dbReference type="EMBL" id="JAPJZH010000001">
    <property type="protein sequence ID" value="MDA4844059.1"/>
    <property type="molecule type" value="Genomic_DNA"/>
</dbReference>
<dbReference type="RefSeq" id="WP_271087582.1">
    <property type="nucleotide sequence ID" value="NZ_JAPJZH010000001.1"/>
</dbReference>
<dbReference type="Gene3D" id="3.40.50.11350">
    <property type="match status" value="1"/>
</dbReference>
<dbReference type="Proteomes" id="UP001148313">
    <property type="component" value="Unassembled WGS sequence"/>
</dbReference>
<protein>
    <submittedName>
        <fullName evidence="1">Uncharacterized protein</fullName>
    </submittedName>
</protein>
<evidence type="ECO:0000313" key="2">
    <source>
        <dbReference type="Proteomes" id="UP001148313"/>
    </source>
</evidence>
<evidence type="ECO:0000313" key="1">
    <source>
        <dbReference type="EMBL" id="MDA4844059.1"/>
    </source>
</evidence>
<accession>A0ABT4VHH8</accession>
<comment type="caution">
    <text evidence="1">The sequence shown here is derived from an EMBL/GenBank/DDBJ whole genome shotgun (WGS) entry which is preliminary data.</text>
</comment>
<reference evidence="1" key="1">
    <citation type="submission" date="2022-11" db="EMBL/GenBank/DDBJ databases">
        <title>Hoeflea poritis sp. nov., isolated from scleractinian coral Porites lutea.</title>
        <authorList>
            <person name="Zhang G."/>
            <person name="Wei Q."/>
            <person name="Cai L."/>
        </authorList>
    </citation>
    <scope>NUCLEOTIDE SEQUENCE</scope>
    <source>
        <strain evidence="1">E7-10</strain>
    </source>
</reference>